<name>A0A918E8R0_9ACTN</name>
<dbReference type="InterPro" id="IPR050109">
    <property type="entry name" value="HTH-type_TetR-like_transc_reg"/>
</dbReference>
<sequence length="212" mass="23864">MIVSARVSVEQRRKDLVEAAFHTMAQVGIAKATTRAICAEAGVHQSVFHYCFHSKKELYQELVRVIVVDMVDAAVTVPDLGSTAEAAVRTSMERGWSHVKARPGRQIFTYEFTTFVMRDPDLADLAAWQYQQYFEQTERLLLAIGEAADVEWSVPLPVLSRMMTSAMDGLLLGWLTDRDDQAVEDSLCHFTDYFASLTRPRTSSPRNAESLK</sequence>
<dbReference type="GO" id="GO:0000976">
    <property type="term" value="F:transcription cis-regulatory region binding"/>
    <property type="evidence" value="ECO:0007669"/>
    <property type="project" value="TreeGrafter"/>
</dbReference>
<accession>A0A918E8R0</accession>
<dbReference type="InterPro" id="IPR041583">
    <property type="entry name" value="TetR_C_31"/>
</dbReference>
<dbReference type="Gene3D" id="1.10.357.10">
    <property type="entry name" value="Tetracycline Repressor, domain 2"/>
    <property type="match status" value="1"/>
</dbReference>
<dbReference type="AlphaFoldDB" id="A0A918E8R0"/>
<keyword evidence="7" id="KW-1185">Reference proteome</keyword>
<keyword evidence="3" id="KW-0804">Transcription</keyword>
<protein>
    <recommendedName>
        <fullName evidence="5">HTH tetR-type domain-containing protein</fullName>
    </recommendedName>
</protein>
<dbReference type="Pfam" id="PF17940">
    <property type="entry name" value="TetR_C_31"/>
    <property type="match status" value="1"/>
</dbReference>
<evidence type="ECO:0000256" key="2">
    <source>
        <dbReference type="ARBA" id="ARBA00023125"/>
    </source>
</evidence>
<dbReference type="PANTHER" id="PTHR30055:SF234">
    <property type="entry name" value="HTH-TYPE TRANSCRIPTIONAL REGULATOR BETI"/>
    <property type="match status" value="1"/>
</dbReference>
<evidence type="ECO:0000256" key="1">
    <source>
        <dbReference type="ARBA" id="ARBA00023015"/>
    </source>
</evidence>
<dbReference type="SUPFAM" id="SSF46689">
    <property type="entry name" value="Homeodomain-like"/>
    <property type="match status" value="1"/>
</dbReference>
<dbReference type="Proteomes" id="UP000660745">
    <property type="component" value="Unassembled WGS sequence"/>
</dbReference>
<comment type="caution">
    <text evidence="6">The sequence shown here is derived from an EMBL/GenBank/DDBJ whole genome shotgun (WGS) entry which is preliminary data.</text>
</comment>
<reference evidence="6" key="1">
    <citation type="journal article" date="2014" name="Int. J. Syst. Evol. Microbiol.">
        <title>Complete genome sequence of Corynebacterium casei LMG S-19264T (=DSM 44701T), isolated from a smear-ripened cheese.</title>
        <authorList>
            <consortium name="US DOE Joint Genome Institute (JGI-PGF)"/>
            <person name="Walter F."/>
            <person name="Albersmeier A."/>
            <person name="Kalinowski J."/>
            <person name="Ruckert C."/>
        </authorList>
    </citation>
    <scope>NUCLEOTIDE SEQUENCE</scope>
    <source>
        <strain evidence="6">CGMCC 4.7430</strain>
    </source>
</reference>
<evidence type="ECO:0000256" key="4">
    <source>
        <dbReference type="PROSITE-ProRule" id="PRU00335"/>
    </source>
</evidence>
<dbReference type="InterPro" id="IPR001647">
    <property type="entry name" value="HTH_TetR"/>
</dbReference>
<dbReference type="PANTHER" id="PTHR30055">
    <property type="entry name" value="HTH-TYPE TRANSCRIPTIONAL REGULATOR RUTR"/>
    <property type="match status" value="1"/>
</dbReference>
<dbReference type="SUPFAM" id="SSF48498">
    <property type="entry name" value="Tetracyclin repressor-like, C-terminal domain"/>
    <property type="match status" value="1"/>
</dbReference>
<dbReference type="GO" id="GO:0003700">
    <property type="term" value="F:DNA-binding transcription factor activity"/>
    <property type="evidence" value="ECO:0007669"/>
    <property type="project" value="TreeGrafter"/>
</dbReference>
<evidence type="ECO:0000256" key="3">
    <source>
        <dbReference type="ARBA" id="ARBA00023163"/>
    </source>
</evidence>
<feature type="domain" description="HTH tetR-type" evidence="5">
    <location>
        <begin position="10"/>
        <end position="70"/>
    </location>
</feature>
<evidence type="ECO:0000259" key="5">
    <source>
        <dbReference type="PROSITE" id="PS50977"/>
    </source>
</evidence>
<evidence type="ECO:0000313" key="7">
    <source>
        <dbReference type="Proteomes" id="UP000660745"/>
    </source>
</evidence>
<proteinExistence type="predicted"/>
<evidence type="ECO:0000313" key="6">
    <source>
        <dbReference type="EMBL" id="GGP15408.1"/>
    </source>
</evidence>
<dbReference type="Pfam" id="PF00440">
    <property type="entry name" value="TetR_N"/>
    <property type="match status" value="1"/>
</dbReference>
<dbReference type="PROSITE" id="PS50977">
    <property type="entry name" value="HTH_TETR_2"/>
    <property type="match status" value="1"/>
</dbReference>
<organism evidence="6 7">
    <name type="scientific">Nonomuraea glycinis</name>
    <dbReference type="NCBI Taxonomy" id="2047744"/>
    <lineage>
        <taxon>Bacteria</taxon>
        <taxon>Bacillati</taxon>
        <taxon>Actinomycetota</taxon>
        <taxon>Actinomycetes</taxon>
        <taxon>Streptosporangiales</taxon>
        <taxon>Streptosporangiaceae</taxon>
        <taxon>Nonomuraea</taxon>
    </lineage>
</organism>
<reference evidence="6" key="2">
    <citation type="submission" date="2020-09" db="EMBL/GenBank/DDBJ databases">
        <authorList>
            <person name="Sun Q."/>
            <person name="Zhou Y."/>
        </authorList>
    </citation>
    <scope>NUCLEOTIDE SEQUENCE</scope>
    <source>
        <strain evidence="6">CGMCC 4.7430</strain>
    </source>
</reference>
<keyword evidence="1" id="KW-0805">Transcription regulation</keyword>
<dbReference type="EMBL" id="BMNK01000018">
    <property type="protein sequence ID" value="GGP15408.1"/>
    <property type="molecule type" value="Genomic_DNA"/>
</dbReference>
<feature type="DNA-binding region" description="H-T-H motif" evidence="4">
    <location>
        <begin position="33"/>
        <end position="52"/>
    </location>
</feature>
<gene>
    <name evidence="6" type="ORF">GCM10012278_75140</name>
</gene>
<dbReference type="InterPro" id="IPR036271">
    <property type="entry name" value="Tet_transcr_reg_TetR-rel_C_sf"/>
</dbReference>
<keyword evidence="2 4" id="KW-0238">DNA-binding</keyword>
<dbReference type="InterPro" id="IPR009057">
    <property type="entry name" value="Homeodomain-like_sf"/>
</dbReference>